<dbReference type="Proteomes" id="UP000005234">
    <property type="component" value="Chromosome"/>
</dbReference>
<dbReference type="RefSeq" id="WP_014401757.1">
    <property type="nucleotide sequence ID" value="NC_017033.1"/>
</dbReference>
<protein>
    <recommendedName>
        <fullName evidence="1">HNH nuclease domain-containing protein</fullName>
    </recommendedName>
</protein>
<accession>H8L2B7</accession>
<name>H8L2B7_FRAAD</name>
<dbReference type="EMBL" id="CP003350">
    <property type="protein sequence ID" value="AFC84751.1"/>
    <property type="molecule type" value="Genomic_DNA"/>
</dbReference>
<reference evidence="2" key="1">
    <citation type="submission" date="2012-02" db="EMBL/GenBank/DDBJ databases">
        <title>The complete genome of Frateuria aurantia DSM 6220.</title>
        <authorList>
            <consortium name="US DOE Joint Genome Institute (JGI-PGF)"/>
            <person name="Lucas S."/>
            <person name="Copeland A."/>
            <person name="Lapidus A."/>
            <person name="Glavina del Rio T."/>
            <person name="Dalin E."/>
            <person name="Tice H."/>
            <person name="Bruce D."/>
            <person name="Goodwin L."/>
            <person name="Pitluck S."/>
            <person name="Peters L."/>
            <person name="Ovchinnikova G."/>
            <person name="Teshima H."/>
            <person name="Kyrpides N."/>
            <person name="Mavromatis K."/>
            <person name="Ivanova N."/>
            <person name="Brettin T."/>
            <person name="Detter J.C."/>
            <person name="Han C."/>
            <person name="Larimer F."/>
            <person name="Land M."/>
            <person name="Hauser L."/>
            <person name="Markowitz V."/>
            <person name="Cheng J.-F."/>
            <person name="Hugenholtz P."/>
            <person name="Woyke T."/>
            <person name="Wu D."/>
            <person name="Brambilla E."/>
            <person name="Klenk H.-P."/>
            <person name="Eisen J.A."/>
        </authorList>
    </citation>
    <scope>NUCLEOTIDE SEQUENCE</scope>
    <source>
        <strain evidence="2">DSM 6220</strain>
    </source>
</reference>
<proteinExistence type="predicted"/>
<sequence>MEQWSHAELDAAVESYLWMLEQQAQARPFVKMEIYRQLQARFGRTEKAWEYRMQNISAVLADLGEATVSGLLPAQNVGSRTAKKLRDLLHIHRQEVPPQRYKYGVKRTWEIILSAVHDLGGEATVSQVRDQLRNDYPEFNASNIGADLALLTVNSFSRTSFRPNQTPRTTDTDSAYDRLYKSGHGAAAVYQLYQPEIHGVWEIFSDVEGRSKSGFSVRLINAPAQHGLARSESEVAALDDFVVESVVDGRNRIYASIVRRRGQPTFRKDLLTAYAGRCAISGCDVTEVLEAAHIHPYRGEDTNVVANGLLLRADIHTLFDLYLLSIDPSTLRVRVSPQLQATSYAELEDKPLVAPAEGAAALSRSAIEWHRKQCAW</sequence>
<dbReference type="eggNOG" id="COG3440">
    <property type="taxonomic scope" value="Bacteria"/>
</dbReference>
<evidence type="ECO:0000313" key="3">
    <source>
        <dbReference type="Proteomes" id="UP000005234"/>
    </source>
</evidence>
<gene>
    <name evidence="2" type="ordered locus">Fraau_0257</name>
</gene>
<keyword evidence="3" id="KW-1185">Reference proteome</keyword>
<dbReference type="KEGG" id="fau:Fraau_0257"/>
<evidence type="ECO:0000313" key="2">
    <source>
        <dbReference type="EMBL" id="AFC84751.1"/>
    </source>
</evidence>
<organism evidence="2 3">
    <name type="scientific">Frateuria aurantia (strain ATCC 33424 / DSM 6220 / KCTC 2777 / LMG 1558 / NBRC 3245 / NCIMB 13370)</name>
    <name type="common">Acetobacter aurantius</name>
    <dbReference type="NCBI Taxonomy" id="767434"/>
    <lineage>
        <taxon>Bacteria</taxon>
        <taxon>Pseudomonadati</taxon>
        <taxon>Pseudomonadota</taxon>
        <taxon>Gammaproteobacteria</taxon>
        <taxon>Lysobacterales</taxon>
        <taxon>Rhodanobacteraceae</taxon>
        <taxon>Frateuria</taxon>
    </lineage>
</organism>
<dbReference type="InterPro" id="IPR003615">
    <property type="entry name" value="HNH_nuc"/>
</dbReference>
<dbReference type="Pfam" id="PF13391">
    <property type="entry name" value="HNH_2"/>
    <property type="match status" value="1"/>
</dbReference>
<dbReference type="AlphaFoldDB" id="H8L2B7"/>
<feature type="domain" description="HNH nuclease" evidence="1">
    <location>
        <begin position="278"/>
        <end position="327"/>
    </location>
</feature>
<dbReference type="HOGENOM" id="CLU_062401_0_0_6"/>
<evidence type="ECO:0000259" key="1">
    <source>
        <dbReference type="Pfam" id="PF13391"/>
    </source>
</evidence>